<comment type="similarity">
    <text evidence="1">Belongs to the DinB family.</text>
</comment>
<evidence type="ECO:0000256" key="1">
    <source>
        <dbReference type="ARBA" id="ARBA00008635"/>
    </source>
</evidence>
<keyword evidence="5" id="KW-1185">Reference proteome</keyword>
<name>A0A845I520_9BURK</name>
<comment type="caution">
    <text evidence="4">The sequence shown here is derived from an EMBL/GenBank/DDBJ whole genome shotgun (WGS) entry which is preliminary data.</text>
</comment>
<accession>A0A845I520</accession>
<feature type="binding site" evidence="3">
    <location>
        <position position="149"/>
    </location>
    <ligand>
        <name>a divalent metal cation</name>
        <dbReference type="ChEBI" id="CHEBI:60240"/>
    </ligand>
</feature>
<organism evidence="4 5">
    <name type="scientific">Duganella fentianensis</name>
    <dbReference type="NCBI Taxonomy" id="2692177"/>
    <lineage>
        <taxon>Bacteria</taxon>
        <taxon>Pseudomonadati</taxon>
        <taxon>Pseudomonadota</taxon>
        <taxon>Betaproteobacteria</taxon>
        <taxon>Burkholderiales</taxon>
        <taxon>Oxalobacteraceae</taxon>
        <taxon>Telluria group</taxon>
        <taxon>Duganella</taxon>
    </lineage>
</organism>
<dbReference type="SUPFAM" id="SSF109854">
    <property type="entry name" value="DinB/YfiT-like putative metalloenzymes"/>
    <property type="match status" value="1"/>
</dbReference>
<sequence>MTPASIQLLAQYNAGMNQQMYTAAAQLPHAELVADRKAFFGSILGTMNHLLVGDSIWLRRFAGHPAAYSTLAHLLDQPPVSGLTQSFGDDLPALLAHRRRLDALILDWSQQVTAEHLAQAFAYRNIKNEAFCKHFGSLVLHFFNHQTHHRGQISTLLFQAGVDVGVTDLPAWIPMMAEGSSQA</sequence>
<keyword evidence="2 3" id="KW-0479">Metal-binding</keyword>
<protein>
    <submittedName>
        <fullName evidence="4">Damage-inducible protein DinB</fullName>
    </submittedName>
</protein>
<dbReference type="EMBL" id="WWCL01000004">
    <property type="protein sequence ID" value="MYN47165.1"/>
    <property type="molecule type" value="Genomic_DNA"/>
</dbReference>
<dbReference type="RefSeq" id="WP_161036569.1">
    <property type="nucleotide sequence ID" value="NZ_WWCL01000004.1"/>
</dbReference>
<dbReference type="InterPro" id="IPR034660">
    <property type="entry name" value="DinB/YfiT-like"/>
</dbReference>
<gene>
    <name evidence="4" type="ORF">GTP23_19160</name>
</gene>
<dbReference type="PANTHER" id="PTHR37302:SF1">
    <property type="entry name" value="PROTEIN DINB"/>
    <property type="match status" value="1"/>
</dbReference>
<evidence type="ECO:0000256" key="3">
    <source>
        <dbReference type="PIRSR" id="PIRSR607837-1"/>
    </source>
</evidence>
<proteinExistence type="inferred from homology"/>
<dbReference type="Pfam" id="PF05163">
    <property type="entry name" value="DinB"/>
    <property type="match status" value="1"/>
</dbReference>
<evidence type="ECO:0000256" key="2">
    <source>
        <dbReference type="ARBA" id="ARBA00022723"/>
    </source>
</evidence>
<feature type="binding site" evidence="3">
    <location>
        <position position="145"/>
    </location>
    <ligand>
        <name>a divalent metal cation</name>
        <dbReference type="ChEBI" id="CHEBI:60240"/>
    </ligand>
</feature>
<reference evidence="4" key="1">
    <citation type="submission" date="2019-12" db="EMBL/GenBank/DDBJ databases">
        <title>Novel species isolated from a subtropical stream in China.</title>
        <authorList>
            <person name="Lu H."/>
        </authorList>
    </citation>
    <scope>NUCLEOTIDE SEQUENCE [LARGE SCALE GENOMIC DNA]</scope>
    <source>
        <strain evidence="4">FT93W</strain>
    </source>
</reference>
<dbReference type="PANTHER" id="PTHR37302">
    <property type="entry name" value="SLR1116 PROTEIN"/>
    <property type="match status" value="1"/>
</dbReference>
<dbReference type="AlphaFoldDB" id="A0A845I520"/>
<dbReference type="Gene3D" id="1.20.120.450">
    <property type="entry name" value="dinb family like domain"/>
    <property type="match status" value="1"/>
</dbReference>
<dbReference type="InterPro" id="IPR007837">
    <property type="entry name" value="DinB"/>
</dbReference>
<feature type="binding site" evidence="3">
    <location>
        <position position="49"/>
    </location>
    <ligand>
        <name>a divalent metal cation</name>
        <dbReference type="ChEBI" id="CHEBI:60240"/>
    </ligand>
</feature>
<evidence type="ECO:0000313" key="5">
    <source>
        <dbReference type="Proteomes" id="UP000444316"/>
    </source>
</evidence>
<dbReference type="GO" id="GO:0046872">
    <property type="term" value="F:metal ion binding"/>
    <property type="evidence" value="ECO:0007669"/>
    <property type="project" value="UniProtKB-KW"/>
</dbReference>
<dbReference type="Proteomes" id="UP000444316">
    <property type="component" value="Unassembled WGS sequence"/>
</dbReference>
<evidence type="ECO:0000313" key="4">
    <source>
        <dbReference type="EMBL" id="MYN47165.1"/>
    </source>
</evidence>